<sequence length="50" mass="5590">MPGCKMHANPFRSLFIVAVSDKVTSIRPVVWTGSQPSTLMNLYDKEVEHA</sequence>
<keyword evidence="2" id="KW-1185">Reference proteome</keyword>
<dbReference type="Proteomes" id="UP000287352">
    <property type="component" value="Unassembled WGS sequence"/>
</dbReference>
<dbReference type="AlphaFoldDB" id="A0A402A733"/>
<organism evidence="1 2">
    <name type="scientific">Tengunoibacter tsumagoiensis</name>
    <dbReference type="NCBI Taxonomy" id="2014871"/>
    <lineage>
        <taxon>Bacteria</taxon>
        <taxon>Bacillati</taxon>
        <taxon>Chloroflexota</taxon>
        <taxon>Ktedonobacteria</taxon>
        <taxon>Ktedonobacterales</taxon>
        <taxon>Dictyobacteraceae</taxon>
        <taxon>Tengunoibacter</taxon>
    </lineage>
</organism>
<accession>A0A402A733</accession>
<protein>
    <submittedName>
        <fullName evidence="1">Uncharacterized protein</fullName>
    </submittedName>
</protein>
<comment type="caution">
    <text evidence="1">The sequence shown here is derived from an EMBL/GenBank/DDBJ whole genome shotgun (WGS) entry which is preliminary data.</text>
</comment>
<evidence type="ECO:0000313" key="2">
    <source>
        <dbReference type="Proteomes" id="UP000287352"/>
    </source>
</evidence>
<proteinExistence type="predicted"/>
<dbReference type="EMBL" id="BIFR01000002">
    <property type="protein sequence ID" value="GCE14845.1"/>
    <property type="molecule type" value="Genomic_DNA"/>
</dbReference>
<evidence type="ECO:0000313" key="1">
    <source>
        <dbReference type="EMBL" id="GCE14845.1"/>
    </source>
</evidence>
<name>A0A402A733_9CHLR</name>
<reference evidence="2" key="1">
    <citation type="submission" date="2018-12" db="EMBL/GenBank/DDBJ databases">
        <title>Tengunoibacter tsumagoiensis gen. nov., sp. nov., Dictyobacter kobayashii sp. nov., D. alpinus sp. nov., and D. joshuensis sp. nov. and description of Dictyobacteraceae fam. nov. within the order Ktedonobacterales isolated from Tengu-no-mugimeshi.</title>
        <authorList>
            <person name="Wang C.M."/>
            <person name="Zheng Y."/>
            <person name="Sakai Y."/>
            <person name="Toyoda A."/>
            <person name="Minakuchi Y."/>
            <person name="Abe K."/>
            <person name="Yokota A."/>
            <person name="Yabe S."/>
        </authorList>
    </citation>
    <scope>NUCLEOTIDE SEQUENCE [LARGE SCALE GENOMIC DNA]</scope>
    <source>
        <strain evidence="2">Uno3</strain>
    </source>
</reference>
<gene>
    <name evidence="1" type="ORF">KTT_47040</name>
</gene>